<dbReference type="EMBL" id="JAYMGO010000004">
    <property type="protein sequence ID" value="KAL1276716.1"/>
    <property type="molecule type" value="Genomic_DNA"/>
</dbReference>
<gene>
    <name evidence="1" type="ORF">QQF64_036339</name>
</gene>
<evidence type="ECO:0000313" key="1">
    <source>
        <dbReference type="EMBL" id="KAL1276716.1"/>
    </source>
</evidence>
<accession>A0ABR3NIA9</accession>
<dbReference type="PANTHER" id="PTHR33198">
    <property type="entry name" value="ANK_REP_REGION DOMAIN-CONTAINING PROTEIN-RELATED"/>
    <property type="match status" value="1"/>
</dbReference>
<evidence type="ECO:0008006" key="3">
    <source>
        <dbReference type="Google" id="ProtNLM"/>
    </source>
</evidence>
<comment type="caution">
    <text evidence="1">The sequence shown here is derived from an EMBL/GenBank/DDBJ whole genome shotgun (WGS) entry which is preliminary data.</text>
</comment>
<keyword evidence="2" id="KW-1185">Reference proteome</keyword>
<evidence type="ECO:0000313" key="2">
    <source>
        <dbReference type="Proteomes" id="UP001558613"/>
    </source>
</evidence>
<proteinExistence type="predicted"/>
<sequence>MFKGPLHEKSEEEHCSYLLLWIGERGRDIYNTWTLTEANAKLLNTYYDKFEAYVMPKKNHIYARYKFQEKVQTDGESFDNFVTELKLLVKDCGYTNADEMVRDRIVFAINSAKVKEKLLNYGPVSP</sequence>
<dbReference type="Proteomes" id="UP001558613">
    <property type="component" value="Unassembled WGS sequence"/>
</dbReference>
<reference evidence="1 2" key="1">
    <citation type="submission" date="2023-09" db="EMBL/GenBank/DDBJ databases">
        <authorList>
            <person name="Wang M."/>
        </authorList>
    </citation>
    <scope>NUCLEOTIDE SEQUENCE [LARGE SCALE GENOMIC DNA]</scope>
    <source>
        <strain evidence="1">GT-2023</strain>
        <tissue evidence="1">Liver</tissue>
    </source>
</reference>
<name>A0ABR3NIA9_9TELE</name>
<organism evidence="1 2">
    <name type="scientific">Cirrhinus molitorella</name>
    <name type="common">mud carp</name>
    <dbReference type="NCBI Taxonomy" id="172907"/>
    <lineage>
        <taxon>Eukaryota</taxon>
        <taxon>Metazoa</taxon>
        <taxon>Chordata</taxon>
        <taxon>Craniata</taxon>
        <taxon>Vertebrata</taxon>
        <taxon>Euteleostomi</taxon>
        <taxon>Actinopterygii</taxon>
        <taxon>Neopterygii</taxon>
        <taxon>Teleostei</taxon>
        <taxon>Ostariophysi</taxon>
        <taxon>Cypriniformes</taxon>
        <taxon>Cyprinidae</taxon>
        <taxon>Labeoninae</taxon>
        <taxon>Labeonini</taxon>
        <taxon>Cirrhinus</taxon>
    </lineage>
</organism>
<dbReference type="PANTHER" id="PTHR33198:SF20">
    <property type="entry name" value="RETROTRANSPOSON GAG DOMAIN-CONTAINING PROTEIN"/>
    <property type="match status" value="1"/>
</dbReference>
<protein>
    <recommendedName>
        <fullName evidence="3">Retrotransposon gag domain-containing protein</fullName>
    </recommendedName>
</protein>